<organism evidence="2 3">
    <name type="scientific">Exophiala oligosperma</name>
    <dbReference type="NCBI Taxonomy" id="215243"/>
    <lineage>
        <taxon>Eukaryota</taxon>
        <taxon>Fungi</taxon>
        <taxon>Dikarya</taxon>
        <taxon>Ascomycota</taxon>
        <taxon>Pezizomycotina</taxon>
        <taxon>Eurotiomycetes</taxon>
        <taxon>Chaetothyriomycetidae</taxon>
        <taxon>Chaetothyriales</taxon>
        <taxon>Herpotrichiellaceae</taxon>
        <taxon>Exophiala</taxon>
    </lineage>
</organism>
<proteinExistence type="predicted"/>
<dbReference type="VEuPathDB" id="FungiDB:PV06_11359"/>
<dbReference type="AlphaFoldDB" id="A0A0D2BFS3"/>
<sequence>MATTHSRRMEMVLGEYVALLSFLDPPTTPDTKTKSQIKRPLSRTSGQKFLDHLSWLCDPLPRGRTVASIAVQGSSSGSNFWIASNNGSSRGVKKHLQWLLGRLRQLVDGSETREVVCKEIFRKSVNFSRERVRNYLEQLKTIASHCLLLQETNERDRQLSKDISEILQSYDEHERLCTLAFCFRKTAASQTLRIRATASGPNGSWQLLRHYVGRLGSWWKATLVVTMEANEISDILRNATVQVVRYAGIVTQGQREPTRSLDEVLGSLTSVNNPNLPASAKHVMQHRWGFDVDKKFMERLKHRQKQQCFHAEAVMLAHFHRREFRFTQSLPYIGCSKPSCYCCELYAELHPLITAPRESHGNAWVKWALPCPARARRGRYCQACTCILEKMLRCVRKEIRRRILAESSGVHGRPESTTNMSSVVMLGFVDHEFRNNSRAT</sequence>
<evidence type="ECO:0000313" key="1">
    <source>
        <dbReference type="EMBL" id="KIW36062.1"/>
    </source>
</evidence>
<protein>
    <submittedName>
        <fullName evidence="2">Uncharacterized protein</fullName>
    </submittedName>
</protein>
<evidence type="ECO:0000313" key="3">
    <source>
        <dbReference type="Proteomes" id="UP000053342"/>
    </source>
</evidence>
<reference evidence="2 3" key="1">
    <citation type="submission" date="2015-01" db="EMBL/GenBank/DDBJ databases">
        <title>The Genome Sequence of Exophiala oligosperma CBS72588.</title>
        <authorList>
            <consortium name="The Broad Institute Genomics Platform"/>
            <person name="Cuomo C."/>
            <person name="de Hoog S."/>
            <person name="Gorbushina A."/>
            <person name="Stielow B."/>
            <person name="Teixiera M."/>
            <person name="Abouelleil A."/>
            <person name="Chapman S.B."/>
            <person name="Priest M."/>
            <person name="Young S.K."/>
            <person name="Wortman J."/>
            <person name="Nusbaum C."/>
            <person name="Birren B."/>
        </authorList>
    </citation>
    <scope>NUCLEOTIDE SEQUENCE [LARGE SCALE GENOMIC DNA]</scope>
    <source>
        <strain evidence="2 3">CBS 72588</strain>
    </source>
</reference>
<dbReference type="RefSeq" id="XP_016256278.1">
    <property type="nucleotide sequence ID" value="XM_016413352.1"/>
</dbReference>
<dbReference type="VEuPathDB" id="FungiDB:PV06_11642"/>
<dbReference type="Proteomes" id="UP000053342">
    <property type="component" value="Unassembled WGS sequence"/>
</dbReference>
<dbReference type="GeneID" id="27363433"/>
<dbReference type="InterPro" id="IPR027796">
    <property type="entry name" value="OTT_1508_deam-like"/>
</dbReference>
<dbReference type="STRING" id="215243.A0A0D2BFS3"/>
<dbReference type="EMBL" id="KN847360">
    <property type="protein sequence ID" value="KIW36362.1"/>
    <property type="molecule type" value="Genomic_DNA"/>
</dbReference>
<gene>
    <name evidence="2" type="ORF">PV06_11359</name>
    <name evidence="1" type="ORF">PV06_11642</name>
</gene>
<name>A0A0D2BFS3_9EURO</name>
<dbReference type="PANTHER" id="PTHR42037:SF1">
    <property type="match status" value="1"/>
</dbReference>
<dbReference type="PANTHER" id="PTHR42037">
    <property type="match status" value="1"/>
</dbReference>
<dbReference type="RefSeq" id="XP_016256578.1">
    <property type="nucleotide sequence ID" value="XM_016413018.1"/>
</dbReference>
<dbReference type="HOGENOM" id="CLU_027514_3_1_1"/>
<dbReference type="GeneID" id="27363716"/>
<dbReference type="OrthoDB" id="4153420at2759"/>
<evidence type="ECO:0000313" key="2">
    <source>
        <dbReference type="EMBL" id="KIW36362.1"/>
    </source>
</evidence>
<dbReference type="Pfam" id="PF14441">
    <property type="entry name" value="OTT_1508_deam"/>
    <property type="match status" value="1"/>
</dbReference>
<accession>A0A0D2BFS3</accession>
<dbReference type="EMBL" id="KN847378">
    <property type="protein sequence ID" value="KIW36062.1"/>
    <property type="molecule type" value="Genomic_DNA"/>
</dbReference>
<keyword evidence="3" id="KW-1185">Reference proteome</keyword>